<dbReference type="PANTHER" id="PTHR11972">
    <property type="entry name" value="NADPH OXIDASE"/>
    <property type="match status" value="1"/>
</dbReference>
<sequence>MDEERENVPDRDIMNEYGLGRLASYDRPELLEEDVKPDYLTRNKSERLRLQGLLLSKMSRPPSRLDVDERVLDAPVTRGEAFALWMVNEGRRRIFFGVFLIVQTLVFVLGFVNYAYSDNFDNARATFHITYPIARAAALTLHFDLALILLPVCRNMISFLRNTPLGAVIPFDSNITFHKAVAWSMVFFTAVHVTAHMVNFAQLGIASGTNVVGFLGANFATGPGITGWIMTLALAVMVWTAIEKNRRANFERFWYAHHLGLVFFLMWSIHGMFCMIQPDRPPYCSASSIGIFWRYWLVGGTIYSYERILRELRSRHKTYITKVIQHPSNVVEIQFQREGAVSRPGQYIFLNCPAISLWQWHPFTLTSAPEHGYLSVHIRMVGDFTRALGEALGCDLEGDKGGAAKAGSQEIQVTNKQVLPRIMIDGPFGSSSEDYRKFDTVVLVGAGIGITPFASILSSIWYQKNEARRRGKKTRLTKVYFFWICRDTTTLSWFQNLLSAIEDQDDEGYVEIHTYVTQRLKEAELNNLMIADVGSERDSITGLKAPTHFGRPNWSAIFQSLQHRHPSTEVGVFFCGPKPLGSALHLLGNFACSDTIMDKLRKRSWLRPVKSKNALQGATDAVSTASQISVEVSHQQTSARERSWPSLSIRATLDSRFMSSRASSIPQATSPSYMGSDAHSLSTLTSSCRPEPRYLVAGEIPRPTLVIEDVQLFDVCNASPAYDDAREDQDSVASPASVLGRQSTVCLRRMGIDTDAESGADPDLKRFSFPLPASTSVGSRASLVKEPAGSRVLTPASSPAVASPSSRSPQSRSPTGYGPSSALARRPSTSAALSLMPKHPTTEYLADQLNSKQEYASSESAMTEPRRPSSPAPLGRADQVLIPARRDSVDSAEEALRDLNLTSTDETVSRPVAFSYGPTRPVRTKQSPDLSTQWRRVDELTAARSSDPSKSPQKPSGREHTLRSPASADNIVQIHRDPALASSGNRLSKSGVSINSTSTESLSMWPRTDSFPATLHREAMHDRSDLPANMPEWSRLQADEPTSYPNNKIVRDLDFAMRKLLSEAVFKDFLEDPLARWRFREYLKTTRGDPPYLLDCWWDAELFARQFRALRQGAHDFGQLYLQPTVAISDKVGVSSDKMSDASLVLDSIATASNPVARIQDDMLRTMFKTDFQSFVKTRLVEQARVKLGSFTLRDKEKGQGLGDCFVITNPRQRDHPIIGASDAFVELTGYSRQAICSRNCRFLQGPSTSREAVARIRVALNTGQACTELLLNYRQNGQPFFNLLCIFPLRDTDGSVSYYCGGQINVSGPLKSSKSLRFLVGIEDEEPNGAGSEVEPSPTMSQYLTHKRSNLESPAQCNPLFPSAAGYQPSSAELSRHTSARSAIVLDSLANGKEPQQTPGPGAEQQFRVKEAKGIDEASREFESVYSKAIFLEPHRCKILFATEPFLEYLGLPTSTAKERFNSAVLRQDLTDLLHSPKPEGTKRLRDQVRAAIAEGQAFSVLTDIKISSTSLSHIIPRKKTLARQRGMLHATPIKDTSGSIFAFVALFGTD</sequence>
<dbReference type="EMBL" id="BABT02000037">
    <property type="protein sequence ID" value="GAA94526.1"/>
    <property type="molecule type" value="Genomic_DNA"/>
</dbReference>
<dbReference type="InterPro" id="IPR013130">
    <property type="entry name" value="Fe3_Rdtase_TM_dom"/>
</dbReference>
<evidence type="ECO:0000256" key="7">
    <source>
        <dbReference type="ARBA" id="ARBA00023136"/>
    </source>
</evidence>
<accession>G7DVB6</accession>
<dbReference type="Gene3D" id="2.40.30.10">
    <property type="entry name" value="Translation factors"/>
    <property type="match status" value="1"/>
</dbReference>
<evidence type="ECO:0000256" key="4">
    <source>
        <dbReference type="ARBA" id="ARBA00022989"/>
    </source>
</evidence>
<reference evidence="11 12" key="2">
    <citation type="journal article" date="2012" name="Open Biol.">
        <title>Characteristics of nucleosomes and linker DNA regions on the genome of the basidiomycete Mixia osmundae revealed by mono- and dinucleosome mapping.</title>
        <authorList>
            <person name="Nishida H."/>
            <person name="Kondo S."/>
            <person name="Matsumoto T."/>
            <person name="Suzuki Y."/>
            <person name="Yoshikawa H."/>
            <person name="Taylor T.D."/>
            <person name="Sugiyama J."/>
        </authorList>
    </citation>
    <scope>NUCLEOTIDE SEQUENCE [LARGE SCALE GENOMIC DNA]</scope>
    <source>
        <strain evidence="12">CBS 9802 / IAM 14324 / JCM 22182 / KY 12970</strain>
    </source>
</reference>
<dbReference type="PROSITE" id="PS51384">
    <property type="entry name" value="FAD_FR"/>
    <property type="match status" value="1"/>
</dbReference>
<dbReference type="OrthoDB" id="167398at2759"/>
<dbReference type="PRINTS" id="PR00466">
    <property type="entry name" value="GP91PHOX"/>
</dbReference>
<feature type="transmembrane region" description="Helical" evidence="9">
    <location>
        <begin position="180"/>
        <end position="205"/>
    </location>
</feature>
<dbReference type="SFLD" id="SFLDS00052">
    <property type="entry name" value="Ferric_Reductase_Domain"/>
    <property type="match status" value="1"/>
</dbReference>
<dbReference type="Pfam" id="PF08022">
    <property type="entry name" value="FAD_binding_8"/>
    <property type="match status" value="1"/>
</dbReference>
<dbReference type="InterPro" id="IPR035965">
    <property type="entry name" value="PAS-like_dom_sf"/>
</dbReference>
<feature type="compositionally biased region" description="Low complexity" evidence="8">
    <location>
        <begin position="945"/>
        <end position="955"/>
    </location>
</feature>
<feature type="transmembrane region" description="Helical" evidence="9">
    <location>
        <begin position="285"/>
        <end position="305"/>
    </location>
</feature>
<comment type="subcellular location">
    <subcellularLocation>
        <location evidence="1">Membrane</location>
        <topology evidence="1">Multi-pass membrane protein</topology>
    </subcellularLocation>
</comment>
<dbReference type="InterPro" id="IPR017927">
    <property type="entry name" value="FAD-bd_FR_type"/>
</dbReference>
<dbReference type="SUPFAM" id="SSF63380">
    <property type="entry name" value="Riboflavin synthase domain-like"/>
    <property type="match status" value="1"/>
</dbReference>
<feature type="compositionally biased region" description="Polar residues" evidence="8">
    <location>
        <begin position="924"/>
        <end position="934"/>
    </location>
</feature>
<dbReference type="GO" id="GO:0043020">
    <property type="term" value="C:NADPH oxidase complex"/>
    <property type="evidence" value="ECO:0007669"/>
    <property type="project" value="TreeGrafter"/>
</dbReference>
<feature type="compositionally biased region" description="Low complexity" evidence="8">
    <location>
        <begin position="795"/>
        <end position="814"/>
    </location>
</feature>
<proteinExistence type="predicted"/>
<dbReference type="SUPFAM" id="SSF55785">
    <property type="entry name" value="PYP-like sensor domain (PAS domain)"/>
    <property type="match status" value="1"/>
</dbReference>
<keyword evidence="6" id="KW-0813">Transport</keyword>
<dbReference type="GO" id="GO:0006952">
    <property type="term" value="P:defense response"/>
    <property type="evidence" value="ECO:0007669"/>
    <property type="project" value="TreeGrafter"/>
</dbReference>
<evidence type="ECO:0000256" key="8">
    <source>
        <dbReference type="SAM" id="MobiDB-lite"/>
    </source>
</evidence>
<dbReference type="HOGENOM" id="CLU_003645_0_0_1"/>
<evidence type="ECO:0000256" key="9">
    <source>
        <dbReference type="SAM" id="Phobius"/>
    </source>
</evidence>
<organism evidence="11 12">
    <name type="scientific">Mixia osmundae (strain CBS 9802 / IAM 14324 / JCM 22182 / KY 12970)</name>
    <dbReference type="NCBI Taxonomy" id="764103"/>
    <lineage>
        <taxon>Eukaryota</taxon>
        <taxon>Fungi</taxon>
        <taxon>Dikarya</taxon>
        <taxon>Basidiomycota</taxon>
        <taxon>Pucciniomycotina</taxon>
        <taxon>Mixiomycetes</taxon>
        <taxon>Mixiales</taxon>
        <taxon>Mixiaceae</taxon>
        <taxon>Mixia</taxon>
    </lineage>
</organism>
<dbReference type="CDD" id="cd00130">
    <property type="entry name" value="PAS"/>
    <property type="match status" value="1"/>
</dbReference>
<feature type="region of interest" description="Disordered" evidence="8">
    <location>
        <begin position="778"/>
        <end position="829"/>
    </location>
</feature>
<dbReference type="InterPro" id="IPR050369">
    <property type="entry name" value="RBOH/FRE"/>
</dbReference>
<feature type="transmembrane region" description="Helical" evidence="9">
    <location>
        <begin position="441"/>
        <end position="462"/>
    </location>
</feature>
<comment type="caution">
    <text evidence="11">The sequence shown here is derived from an EMBL/GenBank/DDBJ whole genome shotgun (WGS) entry which is preliminary data.</text>
</comment>
<evidence type="ECO:0000256" key="2">
    <source>
        <dbReference type="ARBA" id="ARBA00022692"/>
    </source>
</evidence>
<dbReference type="GO" id="GO:0006811">
    <property type="term" value="P:monoatomic ion transport"/>
    <property type="evidence" value="ECO:0007669"/>
    <property type="project" value="UniProtKB-KW"/>
</dbReference>
<dbReference type="InterPro" id="IPR000778">
    <property type="entry name" value="Cyt_b245_heavy_chain"/>
</dbReference>
<dbReference type="SFLD" id="SFLDG01168">
    <property type="entry name" value="Ferric_reductase_subgroup_(FRE"/>
    <property type="match status" value="1"/>
</dbReference>
<reference evidence="11 12" key="1">
    <citation type="journal article" date="2011" name="J. Gen. Appl. Microbiol.">
        <title>Draft genome sequencing of the enigmatic basidiomycete Mixia osmundae.</title>
        <authorList>
            <person name="Nishida H."/>
            <person name="Nagatsuka Y."/>
            <person name="Sugiyama J."/>
        </authorList>
    </citation>
    <scope>NUCLEOTIDE SEQUENCE [LARGE SCALE GENOMIC DNA]</scope>
    <source>
        <strain evidence="12">CBS 9802 / IAM 14324 / JCM 22182 / KY 12970</strain>
    </source>
</reference>
<keyword evidence="12" id="KW-1185">Reference proteome</keyword>
<evidence type="ECO:0000313" key="12">
    <source>
        <dbReference type="Proteomes" id="UP000009131"/>
    </source>
</evidence>
<evidence type="ECO:0000313" key="11">
    <source>
        <dbReference type="EMBL" id="GAA94526.1"/>
    </source>
</evidence>
<dbReference type="PANTHER" id="PTHR11972:SF153">
    <property type="entry name" value="SUPEROXIDE-GENERATING NADPH OXIDASE HEAVY CHAIN SUBUNIT A"/>
    <property type="match status" value="1"/>
</dbReference>
<feature type="domain" description="FAD-binding FR-type" evidence="10">
    <location>
        <begin position="313"/>
        <end position="434"/>
    </location>
</feature>
<dbReference type="eggNOG" id="KOG0039">
    <property type="taxonomic scope" value="Eukaryota"/>
</dbReference>
<gene>
    <name evidence="11" type="primary">Mo01178</name>
    <name evidence="11" type="ORF">E5Q_01178</name>
</gene>
<keyword evidence="6" id="KW-0406">Ion transport</keyword>
<feature type="region of interest" description="Disordered" evidence="8">
    <location>
        <begin position="910"/>
        <end position="971"/>
    </location>
</feature>
<dbReference type="InterPro" id="IPR017938">
    <property type="entry name" value="Riboflavin_synthase-like_b-brl"/>
</dbReference>
<feature type="transmembrane region" description="Helical" evidence="9">
    <location>
        <begin position="254"/>
        <end position="273"/>
    </location>
</feature>
<evidence type="ECO:0000259" key="10">
    <source>
        <dbReference type="PROSITE" id="PS51384"/>
    </source>
</evidence>
<evidence type="ECO:0000256" key="1">
    <source>
        <dbReference type="ARBA" id="ARBA00004141"/>
    </source>
</evidence>
<dbReference type="GO" id="GO:0042554">
    <property type="term" value="P:superoxide anion generation"/>
    <property type="evidence" value="ECO:0007669"/>
    <property type="project" value="TreeGrafter"/>
</dbReference>
<dbReference type="Pfam" id="PF08030">
    <property type="entry name" value="NAD_binding_6"/>
    <property type="match status" value="1"/>
</dbReference>
<keyword evidence="5" id="KW-0560">Oxidoreductase</keyword>
<dbReference type="CDD" id="cd06186">
    <property type="entry name" value="NOX_Duox_like_FAD_NADP"/>
    <property type="match status" value="1"/>
</dbReference>
<feature type="transmembrane region" description="Helical" evidence="9">
    <location>
        <begin position="94"/>
        <end position="116"/>
    </location>
</feature>
<name>G7DVB6_MIXOS</name>
<dbReference type="Gene3D" id="3.30.450.20">
    <property type="entry name" value="PAS domain"/>
    <property type="match status" value="1"/>
</dbReference>
<dbReference type="STRING" id="764103.G7DVB6"/>
<protein>
    <recommendedName>
        <fullName evidence="10">FAD-binding FR-type domain-containing protein</fullName>
    </recommendedName>
</protein>
<feature type="transmembrane region" description="Helical" evidence="9">
    <location>
        <begin position="225"/>
        <end position="242"/>
    </location>
</feature>
<dbReference type="InterPro" id="IPR013112">
    <property type="entry name" value="FAD-bd_8"/>
</dbReference>
<feature type="transmembrane region" description="Helical" evidence="9">
    <location>
        <begin position="136"/>
        <end position="153"/>
    </location>
</feature>
<dbReference type="InterPro" id="IPR013121">
    <property type="entry name" value="Fe_red_NAD-bd_6"/>
</dbReference>
<keyword evidence="4 9" id="KW-1133">Transmembrane helix</keyword>
<evidence type="ECO:0000256" key="5">
    <source>
        <dbReference type="ARBA" id="ARBA00023002"/>
    </source>
</evidence>
<dbReference type="Proteomes" id="UP000009131">
    <property type="component" value="Unassembled WGS sequence"/>
</dbReference>
<dbReference type="SFLD" id="SFLDG01169">
    <property type="entry name" value="NADPH_oxidase_subgroup_(NOX)"/>
    <property type="match status" value="1"/>
</dbReference>
<dbReference type="Pfam" id="PF13426">
    <property type="entry name" value="PAS_9"/>
    <property type="match status" value="1"/>
</dbReference>
<dbReference type="Gene3D" id="3.40.50.80">
    <property type="entry name" value="Nucleotide-binding domain of ferredoxin-NADP reductase (FNR) module"/>
    <property type="match status" value="1"/>
</dbReference>
<dbReference type="InterPro" id="IPR039261">
    <property type="entry name" value="FNR_nucleotide-bd"/>
</dbReference>
<dbReference type="Pfam" id="PF01794">
    <property type="entry name" value="Ferric_reduct"/>
    <property type="match status" value="1"/>
</dbReference>
<dbReference type="InParanoid" id="G7DVB6"/>
<evidence type="ECO:0000256" key="6">
    <source>
        <dbReference type="ARBA" id="ARBA00023065"/>
    </source>
</evidence>
<keyword evidence="7 9" id="KW-0472">Membrane</keyword>
<keyword evidence="2 9" id="KW-0812">Transmembrane</keyword>
<dbReference type="InterPro" id="IPR044926">
    <property type="entry name" value="RGS_subdomain_2"/>
</dbReference>
<dbReference type="InterPro" id="IPR000014">
    <property type="entry name" value="PAS"/>
</dbReference>
<keyword evidence="3" id="KW-0249">Electron transport</keyword>
<dbReference type="SUPFAM" id="SSF52343">
    <property type="entry name" value="Ferredoxin reductase-like, C-terminal NADP-linked domain"/>
    <property type="match status" value="1"/>
</dbReference>
<dbReference type="GO" id="GO:0016175">
    <property type="term" value="F:superoxide-generating NAD(P)H oxidase activity"/>
    <property type="evidence" value="ECO:0007669"/>
    <property type="project" value="TreeGrafter"/>
</dbReference>
<dbReference type="Gene3D" id="1.10.167.10">
    <property type="entry name" value="Regulator of G-protein Signalling 4, domain 2"/>
    <property type="match status" value="1"/>
</dbReference>
<evidence type="ECO:0000256" key="3">
    <source>
        <dbReference type="ARBA" id="ARBA00022982"/>
    </source>
</evidence>
<feature type="region of interest" description="Disordered" evidence="8">
    <location>
        <begin position="854"/>
        <end position="889"/>
    </location>
</feature>